<dbReference type="Proteomes" id="UP001140234">
    <property type="component" value="Unassembled WGS sequence"/>
</dbReference>
<evidence type="ECO:0000313" key="1">
    <source>
        <dbReference type="EMBL" id="KAJ2767139.1"/>
    </source>
</evidence>
<organism evidence="1 2">
    <name type="scientific">Coemansia nantahalensis</name>
    <dbReference type="NCBI Taxonomy" id="2789366"/>
    <lineage>
        <taxon>Eukaryota</taxon>
        <taxon>Fungi</taxon>
        <taxon>Fungi incertae sedis</taxon>
        <taxon>Zoopagomycota</taxon>
        <taxon>Kickxellomycotina</taxon>
        <taxon>Kickxellomycetes</taxon>
        <taxon>Kickxellales</taxon>
        <taxon>Kickxellaceae</taxon>
        <taxon>Coemansia</taxon>
    </lineage>
</organism>
<dbReference type="EMBL" id="JANBUJ010001503">
    <property type="protein sequence ID" value="KAJ2767139.1"/>
    <property type="molecule type" value="Genomic_DNA"/>
</dbReference>
<name>A0ACC1JTD2_9FUNG</name>
<comment type="caution">
    <text evidence="1">The sequence shown here is derived from an EMBL/GenBank/DDBJ whole genome shotgun (WGS) entry which is preliminary data.</text>
</comment>
<evidence type="ECO:0000313" key="2">
    <source>
        <dbReference type="Proteomes" id="UP001140234"/>
    </source>
</evidence>
<protein>
    <submittedName>
        <fullName evidence="1">Uncharacterized protein</fullName>
    </submittedName>
</protein>
<gene>
    <name evidence="1" type="ORF">IWQ57_004076</name>
</gene>
<keyword evidence="2" id="KW-1185">Reference proteome</keyword>
<sequence>MPPLASTTYIRALAGGGAGASRLPLDECLAALAKVGIQTDYDLLLQSDVLEQTPAALHQHIRALRMAVLEHFASAGSTAADLLAAVGPGSAIQSGIRTLDSLLDGGVSPGGIVEMCAEDAPSRTRVAIEFATGHLVSSAVGPRVFMLQSSPLAVWLVERSLRKRLGSLPAAQRELLFARAMERLIVVDCGDLDALLGFLYYYVDTYASDMAGGRDPAAADLVVIDSIRPLVIGAMQQHEGSDVAVYAVRTALREITGAQRRPPAAVLVTNGVSRGGRSDDDSSAPPPGLGLAVQPSLGIAWAMVSHTHVHLHENAAPSAGAEDCCDYTAVVLKSPCTRVGSQCQFRL</sequence>
<reference evidence="1" key="1">
    <citation type="submission" date="2022-07" db="EMBL/GenBank/DDBJ databases">
        <title>Phylogenomic reconstructions and comparative analyses of Kickxellomycotina fungi.</title>
        <authorList>
            <person name="Reynolds N.K."/>
            <person name="Stajich J.E."/>
            <person name="Barry K."/>
            <person name="Grigoriev I.V."/>
            <person name="Crous P."/>
            <person name="Smith M.E."/>
        </authorList>
    </citation>
    <scope>NUCLEOTIDE SEQUENCE</scope>
    <source>
        <strain evidence="1">CBS 109366</strain>
    </source>
</reference>
<proteinExistence type="predicted"/>
<accession>A0ACC1JTD2</accession>